<dbReference type="Pfam" id="PF00027">
    <property type="entry name" value="cNMP_binding"/>
    <property type="match status" value="1"/>
</dbReference>
<proteinExistence type="predicted"/>
<dbReference type="SUPFAM" id="SSF46785">
    <property type="entry name" value="Winged helix' DNA-binding domain"/>
    <property type="match status" value="1"/>
</dbReference>
<keyword evidence="3" id="KW-0804">Transcription</keyword>
<feature type="domain" description="HTH crp-type" evidence="5">
    <location>
        <begin position="156"/>
        <end position="229"/>
    </location>
</feature>
<name>A0A2N9LY78_9BACT</name>
<dbReference type="SMART" id="SM00100">
    <property type="entry name" value="cNMP"/>
    <property type="match status" value="1"/>
</dbReference>
<dbReference type="SUPFAM" id="SSF51206">
    <property type="entry name" value="cAMP-binding domain-like"/>
    <property type="match status" value="1"/>
</dbReference>
<dbReference type="PROSITE" id="PS51063">
    <property type="entry name" value="HTH_CRP_2"/>
    <property type="match status" value="1"/>
</dbReference>
<dbReference type="PANTHER" id="PTHR24567">
    <property type="entry name" value="CRP FAMILY TRANSCRIPTIONAL REGULATORY PROTEIN"/>
    <property type="match status" value="1"/>
</dbReference>
<dbReference type="SMART" id="SM00419">
    <property type="entry name" value="HTH_CRP"/>
    <property type="match status" value="1"/>
</dbReference>
<dbReference type="PROSITE" id="PS50042">
    <property type="entry name" value="CNMP_BINDING_3"/>
    <property type="match status" value="1"/>
</dbReference>
<dbReference type="PRINTS" id="PR00034">
    <property type="entry name" value="HTHCRP"/>
</dbReference>
<accession>A0A2N9LY78</accession>
<dbReference type="Gene3D" id="2.60.120.10">
    <property type="entry name" value="Jelly Rolls"/>
    <property type="match status" value="1"/>
</dbReference>
<evidence type="ECO:0000313" key="6">
    <source>
        <dbReference type="EMBL" id="SPE28171.1"/>
    </source>
</evidence>
<keyword evidence="1" id="KW-0805">Transcription regulation</keyword>
<dbReference type="InterPro" id="IPR014710">
    <property type="entry name" value="RmlC-like_jellyroll"/>
</dbReference>
<dbReference type="OrthoDB" id="114682at2"/>
<dbReference type="EMBL" id="OKRB01000124">
    <property type="protein sequence ID" value="SPE28171.1"/>
    <property type="molecule type" value="Genomic_DNA"/>
</dbReference>
<dbReference type="AlphaFoldDB" id="A0A2N9LY78"/>
<dbReference type="Proteomes" id="UP000239735">
    <property type="component" value="Unassembled WGS sequence"/>
</dbReference>
<dbReference type="PROSITE" id="PS00042">
    <property type="entry name" value="HTH_CRP_1"/>
    <property type="match status" value="1"/>
</dbReference>
<evidence type="ECO:0000256" key="3">
    <source>
        <dbReference type="ARBA" id="ARBA00023163"/>
    </source>
</evidence>
<dbReference type="GO" id="GO:0005829">
    <property type="term" value="C:cytosol"/>
    <property type="evidence" value="ECO:0007669"/>
    <property type="project" value="TreeGrafter"/>
</dbReference>
<evidence type="ECO:0000313" key="7">
    <source>
        <dbReference type="Proteomes" id="UP000239735"/>
    </source>
</evidence>
<dbReference type="InterPro" id="IPR036388">
    <property type="entry name" value="WH-like_DNA-bd_sf"/>
</dbReference>
<dbReference type="CDD" id="cd00092">
    <property type="entry name" value="HTH_CRP"/>
    <property type="match status" value="1"/>
</dbReference>
<dbReference type="InterPro" id="IPR000595">
    <property type="entry name" value="cNMP-bd_dom"/>
</dbReference>
<evidence type="ECO:0000259" key="4">
    <source>
        <dbReference type="PROSITE" id="PS50042"/>
    </source>
</evidence>
<dbReference type="InterPro" id="IPR050397">
    <property type="entry name" value="Env_Response_Regulators"/>
</dbReference>
<sequence length="237" mass="26107">MYNGHETTNQANLSSYRKSEFFKALSPAALADLEPLLAGSSYSPGMVLFSETQPTSGIYVVLEGEVKLSINSAEGRRLAFHIAKAGEVLGLSSTLSGGSYEMTADTLYPAKIAHISRQVFMQFLSRHAEVYPIVIREVSHSFNLACEQLRMVGLSTSVPERLARLLLVWSDEAGPKSERPTRCRLSMTHEEIGEFIGASRETVTRTLSIFKNRHLVAQHGCTLTIPNRVALESYARG</sequence>
<reference evidence="7" key="1">
    <citation type="submission" date="2018-02" db="EMBL/GenBank/DDBJ databases">
        <authorList>
            <person name="Hausmann B."/>
        </authorList>
    </citation>
    <scope>NUCLEOTIDE SEQUENCE [LARGE SCALE GENOMIC DNA]</scope>
    <source>
        <strain evidence="7">Peat soil MAG SbA5</strain>
    </source>
</reference>
<dbReference type="InterPro" id="IPR012318">
    <property type="entry name" value="HTH_CRP"/>
</dbReference>
<dbReference type="GO" id="GO:0003677">
    <property type="term" value="F:DNA binding"/>
    <property type="evidence" value="ECO:0007669"/>
    <property type="project" value="UniProtKB-KW"/>
</dbReference>
<dbReference type="Pfam" id="PF13545">
    <property type="entry name" value="HTH_Crp_2"/>
    <property type="match status" value="1"/>
</dbReference>
<dbReference type="GO" id="GO:0003700">
    <property type="term" value="F:DNA-binding transcription factor activity"/>
    <property type="evidence" value="ECO:0007669"/>
    <property type="project" value="InterPro"/>
</dbReference>
<dbReference type="InterPro" id="IPR018490">
    <property type="entry name" value="cNMP-bd_dom_sf"/>
</dbReference>
<evidence type="ECO:0000256" key="1">
    <source>
        <dbReference type="ARBA" id="ARBA00023015"/>
    </source>
</evidence>
<dbReference type="PANTHER" id="PTHR24567:SF26">
    <property type="entry name" value="REGULATORY PROTEIN YEIL"/>
    <property type="match status" value="1"/>
</dbReference>
<dbReference type="InterPro" id="IPR036390">
    <property type="entry name" value="WH_DNA-bd_sf"/>
</dbReference>
<organism evidence="6 7">
    <name type="scientific">Candidatus Sulfuritelmatomonas gaucii</name>
    <dbReference type="NCBI Taxonomy" id="2043161"/>
    <lineage>
        <taxon>Bacteria</taxon>
        <taxon>Pseudomonadati</taxon>
        <taxon>Acidobacteriota</taxon>
        <taxon>Terriglobia</taxon>
        <taxon>Terriglobales</taxon>
        <taxon>Acidobacteriaceae</taxon>
        <taxon>Candidatus Sulfuritelmatomonas</taxon>
    </lineage>
</organism>
<dbReference type="Gene3D" id="1.10.10.10">
    <property type="entry name" value="Winged helix-like DNA-binding domain superfamily/Winged helix DNA-binding domain"/>
    <property type="match status" value="1"/>
</dbReference>
<protein>
    <submittedName>
        <fullName evidence="6">Transcriptional regulator, Crp/Fnr family</fullName>
    </submittedName>
</protein>
<evidence type="ECO:0000259" key="5">
    <source>
        <dbReference type="PROSITE" id="PS51063"/>
    </source>
</evidence>
<keyword evidence="2" id="KW-0238">DNA-binding</keyword>
<dbReference type="CDD" id="cd00038">
    <property type="entry name" value="CAP_ED"/>
    <property type="match status" value="1"/>
</dbReference>
<gene>
    <name evidence="6" type="ORF">SBA5_640009</name>
</gene>
<feature type="domain" description="Cyclic nucleotide-binding" evidence="4">
    <location>
        <begin position="21"/>
        <end position="141"/>
    </location>
</feature>
<dbReference type="InterPro" id="IPR018335">
    <property type="entry name" value="Tscrpt_reg_HTH_Crp-type_CS"/>
</dbReference>
<evidence type="ECO:0000256" key="2">
    <source>
        <dbReference type="ARBA" id="ARBA00023125"/>
    </source>
</evidence>